<keyword evidence="2" id="KW-1185">Reference proteome</keyword>
<gene>
    <name evidence="1" type="ORF">AMECASPLE_005055</name>
</gene>
<organism evidence="1 2">
    <name type="scientific">Ameca splendens</name>
    <dbReference type="NCBI Taxonomy" id="208324"/>
    <lineage>
        <taxon>Eukaryota</taxon>
        <taxon>Metazoa</taxon>
        <taxon>Chordata</taxon>
        <taxon>Craniata</taxon>
        <taxon>Vertebrata</taxon>
        <taxon>Euteleostomi</taxon>
        <taxon>Actinopterygii</taxon>
        <taxon>Neopterygii</taxon>
        <taxon>Teleostei</taxon>
        <taxon>Neoteleostei</taxon>
        <taxon>Acanthomorphata</taxon>
        <taxon>Ovalentaria</taxon>
        <taxon>Atherinomorphae</taxon>
        <taxon>Cyprinodontiformes</taxon>
        <taxon>Goodeidae</taxon>
        <taxon>Ameca</taxon>
    </lineage>
</organism>
<name>A0ABV0ZVV9_9TELE</name>
<evidence type="ECO:0000313" key="1">
    <source>
        <dbReference type="EMBL" id="MEQ2310065.1"/>
    </source>
</evidence>
<sequence length="103" mass="12299">MTNFSIRQSDGRVWVWRLPGEQYLYCVNCKVWWRVDYAVGLFCRSWSWLLSSRKKELNASADQEILENSMLSTLWEQFGDGPFLFQLVHKDMDELERVLTSTR</sequence>
<protein>
    <submittedName>
        <fullName evidence="1">Uncharacterized protein</fullName>
    </submittedName>
</protein>
<comment type="caution">
    <text evidence="1">The sequence shown here is derived from an EMBL/GenBank/DDBJ whole genome shotgun (WGS) entry which is preliminary data.</text>
</comment>
<proteinExistence type="predicted"/>
<dbReference type="Proteomes" id="UP001469553">
    <property type="component" value="Unassembled WGS sequence"/>
</dbReference>
<dbReference type="EMBL" id="JAHRIP010075459">
    <property type="protein sequence ID" value="MEQ2310065.1"/>
    <property type="molecule type" value="Genomic_DNA"/>
</dbReference>
<reference evidence="1 2" key="1">
    <citation type="submission" date="2021-06" db="EMBL/GenBank/DDBJ databases">
        <authorList>
            <person name="Palmer J.M."/>
        </authorList>
    </citation>
    <scope>NUCLEOTIDE SEQUENCE [LARGE SCALE GENOMIC DNA]</scope>
    <source>
        <strain evidence="1 2">AS_MEX2019</strain>
        <tissue evidence="1">Muscle</tissue>
    </source>
</reference>
<evidence type="ECO:0000313" key="2">
    <source>
        <dbReference type="Proteomes" id="UP001469553"/>
    </source>
</evidence>
<accession>A0ABV0ZVV9</accession>